<dbReference type="eggNOG" id="COG4585">
    <property type="taxonomic scope" value="Bacteria"/>
</dbReference>
<sequence>MMVNVGLGIVFAAGIVFTAVMLMNSWGGTSWVFGSTVAVVLSGLALLRERQKTLVAGAGVAVAALAVVVSLIAGDSLPKEPSPITGLALAVLVGSAIRTLPSGTAMAIAAGGIAVTVGAWVDGRTTVPYLATAVMVIALVVGPSLRARDHHLRVTGAPPRSYWSDSPQR</sequence>
<proteinExistence type="predicted"/>
<evidence type="ECO:0000313" key="3">
    <source>
        <dbReference type="Proteomes" id="UP000093695"/>
    </source>
</evidence>
<gene>
    <name evidence="2" type="ORF">SD37_16695</name>
</gene>
<dbReference type="Proteomes" id="UP000093695">
    <property type="component" value="Chromosome"/>
</dbReference>
<feature type="transmembrane region" description="Helical" evidence="1">
    <location>
        <begin position="104"/>
        <end position="121"/>
    </location>
</feature>
<feature type="transmembrane region" description="Helical" evidence="1">
    <location>
        <begin position="127"/>
        <end position="145"/>
    </location>
</feature>
<dbReference type="STRING" id="31958.SD37_16695"/>
<keyword evidence="3" id="KW-1185">Reference proteome</keyword>
<keyword evidence="1" id="KW-1133">Transmembrane helix</keyword>
<organism evidence="2 3">
    <name type="scientific">Amycolatopsis orientalis</name>
    <name type="common">Nocardia orientalis</name>
    <dbReference type="NCBI Taxonomy" id="31958"/>
    <lineage>
        <taxon>Bacteria</taxon>
        <taxon>Bacillati</taxon>
        <taxon>Actinomycetota</taxon>
        <taxon>Actinomycetes</taxon>
        <taxon>Pseudonocardiales</taxon>
        <taxon>Pseudonocardiaceae</taxon>
        <taxon>Amycolatopsis</taxon>
    </lineage>
</organism>
<reference evidence="2 3" key="1">
    <citation type="journal article" date="2015" name="Genome Announc.">
        <title>Draft Genome Sequence of Norvancomycin-Producing Strain Amycolatopsis orientalis CPCC200066.</title>
        <authorList>
            <person name="Lei X."/>
            <person name="Yuan F."/>
            <person name="Shi Y."/>
            <person name="Li X."/>
            <person name="Wang L."/>
            <person name="Hong B."/>
        </authorList>
    </citation>
    <scope>NUCLEOTIDE SEQUENCE [LARGE SCALE GENOMIC DNA]</scope>
    <source>
        <strain evidence="2 3">B-37</strain>
    </source>
</reference>
<dbReference type="AlphaFoldDB" id="A0A193CBJ5"/>
<keyword evidence="1" id="KW-0812">Transmembrane</keyword>
<feature type="transmembrane region" description="Helical" evidence="1">
    <location>
        <begin position="54"/>
        <end position="74"/>
    </location>
</feature>
<evidence type="ECO:0000313" key="2">
    <source>
        <dbReference type="EMBL" id="ANN21824.1"/>
    </source>
</evidence>
<protein>
    <submittedName>
        <fullName evidence="2">Metal transporter</fullName>
    </submittedName>
</protein>
<keyword evidence="1" id="KW-0472">Membrane</keyword>
<name>A0A193CBJ5_AMYOR</name>
<dbReference type="KEGG" id="aori:SD37_16695"/>
<dbReference type="EMBL" id="CP016174">
    <property type="protein sequence ID" value="ANN21824.1"/>
    <property type="molecule type" value="Genomic_DNA"/>
</dbReference>
<feature type="transmembrane region" description="Helical" evidence="1">
    <location>
        <begin position="28"/>
        <end position="47"/>
    </location>
</feature>
<evidence type="ECO:0000256" key="1">
    <source>
        <dbReference type="SAM" id="Phobius"/>
    </source>
</evidence>
<accession>A0A193CBJ5</accession>